<organism evidence="5 6">
    <name type="scientific">Fertoeibacter niger</name>
    <dbReference type="NCBI Taxonomy" id="2656921"/>
    <lineage>
        <taxon>Bacteria</taxon>
        <taxon>Pseudomonadati</taxon>
        <taxon>Pseudomonadota</taxon>
        <taxon>Alphaproteobacteria</taxon>
        <taxon>Rhodobacterales</taxon>
        <taxon>Paracoccaceae</taxon>
        <taxon>Fertoeibacter</taxon>
    </lineage>
</organism>
<evidence type="ECO:0000256" key="4">
    <source>
        <dbReference type="SAM" id="SignalP"/>
    </source>
</evidence>
<keyword evidence="2" id="KW-0186">Copper</keyword>
<dbReference type="RefSeq" id="WP_152823942.1">
    <property type="nucleotide sequence ID" value="NZ_WHUT02000001.1"/>
</dbReference>
<feature type="binding site" evidence="2">
    <location>
        <position position="81"/>
    </location>
    <ligand>
        <name>Cu cation</name>
        <dbReference type="ChEBI" id="CHEBI:23378"/>
    </ligand>
</feature>
<gene>
    <name evidence="5" type="ORF">GEU84_002735</name>
</gene>
<dbReference type="GO" id="GO:0046872">
    <property type="term" value="F:metal ion binding"/>
    <property type="evidence" value="ECO:0007669"/>
    <property type="project" value="UniProtKB-KW"/>
</dbReference>
<evidence type="ECO:0000256" key="3">
    <source>
        <dbReference type="PIRSR" id="PIRSR603782-2"/>
    </source>
</evidence>
<dbReference type="AlphaFoldDB" id="A0A8X8GUE8"/>
<feature type="chain" id="PRO_5036471898" evidence="4">
    <location>
        <begin position="20"/>
        <end position="207"/>
    </location>
</feature>
<evidence type="ECO:0000313" key="6">
    <source>
        <dbReference type="Proteomes" id="UP000484076"/>
    </source>
</evidence>
<name>A0A8X8GUE8_9RHOB</name>
<dbReference type="Pfam" id="PF02630">
    <property type="entry name" value="SCO1-SenC"/>
    <property type="match status" value="1"/>
</dbReference>
<protein>
    <submittedName>
        <fullName evidence="5">SCO family protein</fullName>
    </submittedName>
</protein>
<dbReference type="PANTHER" id="PTHR12151:SF25">
    <property type="entry name" value="LINALOOL DEHYDRATASE_ISOMERASE DOMAIN-CONTAINING PROTEIN"/>
    <property type="match status" value="1"/>
</dbReference>
<accession>A0A8X8GUE8</accession>
<feature type="disulfide bond" description="Redox-active" evidence="3">
    <location>
        <begin position="81"/>
        <end position="85"/>
    </location>
</feature>
<dbReference type="EMBL" id="WHUT02000001">
    <property type="protein sequence ID" value="NUB43287.1"/>
    <property type="molecule type" value="Genomic_DNA"/>
</dbReference>
<evidence type="ECO:0000313" key="5">
    <source>
        <dbReference type="EMBL" id="NUB43287.1"/>
    </source>
</evidence>
<dbReference type="SUPFAM" id="SSF52833">
    <property type="entry name" value="Thioredoxin-like"/>
    <property type="match status" value="1"/>
</dbReference>
<keyword evidence="2" id="KW-0479">Metal-binding</keyword>
<keyword evidence="3" id="KW-1015">Disulfide bond</keyword>
<comment type="similarity">
    <text evidence="1">Belongs to the SCO1/2 family.</text>
</comment>
<dbReference type="CDD" id="cd02968">
    <property type="entry name" value="SCO"/>
    <property type="match status" value="1"/>
</dbReference>
<feature type="binding site" evidence="2">
    <location>
        <position position="170"/>
    </location>
    <ligand>
        <name>Cu cation</name>
        <dbReference type="ChEBI" id="CHEBI:23378"/>
    </ligand>
</feature>
<sequence length="207" mass="21627">MRRAALVLLLAALAPGALAHDGVVHATPEEARAHAAATAQGLPLPLNLGGPFRLTDQHGMARTEADPQGHMQILFFGYATCQEICSAALPQMADVAAGLATRGVPVTPLMITVDPARDTLPAMKASLAKFGPGFLGLTGDAAALEAAYDLFQIETVKVFDDPESGPVYAHGSFLYLLDGQGRFLTVIPPILPDDRVIDMISAYAPAG</sequence>
<proteinExistence type="inferred from homology"/>
<reference evidence="5" key="1">
    <citation type="submission" date="2020-05" db="EMBL/GenBank/DDBJ databases">
        <title>Fertoebacter nigrum gen. nov., sp. nov., a new member of the family Rhodobacteraceae.</title>
        <authorList>
            <person name="Szuroczki S."/>
            <person name="Abbaszade G."/>
            <person name="Buni D."/>
            <person name="Schumann P."/>
            <person name="Toth E."/>
        </authorList>
    </citation>
    <scope>NUCLEOTIDE SEQUENCE</scope>
    <source>
        <strain evidence="5">RG-N-1a</strain>
    </source>
</reference>
<dbReference type="Gene3D" id="3.40.30.10">
    <property type="entry name" value="Glutaredoxin"/>
    <property type="match status" value="1"/>
</dbReference>
<keyword evidence="4" id="KW-0732">Signal</keyword>
<dbReference type="Proteomes" id="UP000484076">
    <property type="component" value="Unassembled WGS sequence"/>
</dbReference>
<evidence type="ECO:0000256" key="1">
    <source>
        <dbReference type="ARBA" id="ARBA00010996"/>
    </source>
</evidence>
<dbReference type="InterPro" id="IPR036249">
    <property type="entry name" value="Thioredoxin-like_sf"/>
</dbReference>
<feature type="signal peptide" evidence="4">
    <location>
        <begin position="1"/>
        <end position="19"/>
    </location>
</feature>
<comment type="caution">
    <text evidence="5">The sequence shown here is derived from an EMBL/GenBank/DDBJ whole genome shotgun (WGS) entry which is preliminary data.</text>
</comment>
<feature type="binding site" evidence="2">
    <location>
        <position position="85"/>
    </location>
    <ligand>
        <name>Cu cation</name>
        <dbReference type="ChEBI" id="CHEBI:23378"/>
    </ligand>
</feature>
<dbReference type="PANTHER" id="PTHR12151">
    <property type="entry name" value="ELECTRON TRANSPORT PROTIN SCO1/SENC FAMILY MEMBER"/>
    <property type="match status" value="1"/>
</dbReference>
<dbReference type="InterPro" id="IPR003782">
    <property type="entry name" value="SCO1/SenC"/>
</dbReference>
<keyword evidence="6" id="KW-1185">Reference proteome</keyword>
<evidence type="ECO:0000256" key="2">
    <source>
        <dbReference type="PIRSR" id="PIRSR603782-1"/>
    </source>
</evidence>